<feature type="compositionally biased region" description="Polar residues" evidence="1">
    <location>
        <begin position="220"/>
        <end position="233"/>
    </location>
</feature>
<dbReference type="Proteomes" id="UP001153076">
    <property type="component" value="Unassembled WGS sequence"/>
</dbReference>
<name>A0A9Q1JPF1_9CARY</name>
<dbReference type="AlphaFoldDB" id="A0A9Q1JPF1"/>
<feature type="region of interest" description="Disordered" evidence="1">
    <location>
        <begin position="202"/>
        <end position="265"/>
    </location>
</feature>
<sequence length="489" mass="54731">MANYVRETFIWRWRSISHPPRPLPEDFNVLCPCFLLAKAETAATESELPEIVTFYAMLLNKMLELGAVHEYTAKKMRSLLVYVYALSKHYLLYIMSLSCSSSGDVREGQAGPQVEDQHPQFYNLPALIDGRVVAGVPQKNKCREPKKIPYVVLLFEPSTPSWSSYEYSSTPSILNPEVEVTYPWEITIANYVLDFQVRRTAKTKSTPRIQSPDELLAEGTLSNPCSAPSQSNPEAEPGSSSSTSDRSSRSSSFEGTSTSSSPGSSLALGSLVLKRKGCTPPVTKIVAEGSEFPRAPTCSDLQDGLGSHFPDPKVVTKGKRSAVEKQYLLPAEYSFVIPEPDATINEPSAKCITLYWATLNYGLRFPLHPVIREILNKYELAPVQIVPTSWHNICSFITTCELHGLTCSARAFGLVHMVQRAPKEIGDLGWYCFNNRSGFMTAIEKKSKLKYWKYDFLFLRQASGWGDVPDWNEGKPVRQPFREPTAEER</sequence>
<evidence type="ECO:0000313" key="3">
    <source>
        <dbReference type="EMBL" id="KAJ8428571.1"/>
    </source>
</evidence>
<dbReference type="EMBL" id="JAKOGI010000993">
    <property type="protein sequence ID" value="KAJ8428571.1"/>
    <property type="molecule type" value="Genomic_DNA"/>
</dbReference>
<evidence type="ECO:0000259" key="2">
    <source>
        <dbReference type="Pfam" id="PF04195"/>
    </source>
</evidence>
<dbReference type="InterPro" id="IPR007321">
    <property type="entry name" value="Transposase_28"/>
</dbReference>
<feature type="domain" description="Transposase (putative) gypsy type" evidence="2">
    <location>
        <begin position="357"/>
        <end position="413"/>
    </location>
</feature>
<organism evidence="3 4">
    <name type="scientific">Carnegiea gigantea</name>
    <dbReference type="NCBI Taxonomy" id="171969"/>
    <lineage>
        <taxon>Eukaryota</taxon>
        <taxon>Viridiplantae</taxon>
        <taxon>Streptophyta</taxon>
        <taxon>Embryophyta</taxon>
        <taxon>Tracheophyta</taxon>
        <taxon>Spermatophyta</taxon>
        <taxon>Magnoliopsida</taxon>
        <taxon>eudicotyledons</taxon>
        <taxon>Gunneridae</taxon>
        <taxon>Pentapetalae</taxon>
        <taxon>Caryophyllales</taxon>
        <taxon>Cactineae</taxon>
        <taxon>Cactaceae</taxon>
        <taxon>Cactoideae</taxon>
        <taxon>Echinocereeae</taxon>
        <taxon>Carnegiea</taxon>
    </lineage>
</organism>
<proteinExistence type="predicted"/>
<feature type="compositionally biased region" description="Low complexity" evidence="1">
    <location>
        <begin position="239"/>
        <end position="265"/>
    </location>
</feature>
<evidence type="ECO:0000313" key="4">
    <source>
        <dbReference type="Proteomes" id="UP001153076"/>
    </source>
</evidence>
<gene>
    <name evidence="3" type="ORF">Cgig2_021629</name>
</gene>
<keyword evidence="4" id="KW-1185">Reference proteome</keyword>
<protein>
    <recommendedName>
        <fullName evidence="2">Transposase (putative) gypsy type domain-containing protein</fullName>
    </recommendedName>
</protein>
<evidence type="ECO:0000256" key="1">
    <source>
        <dbReference type="SAM" id="MobiDB-lite"/>
    </source>
</evidence>
<reference evidence="3" key="1">
    <citation type="submission" date="2022-04" db="EMBL/GenBank/DDBJ databases">
        <title>Carnegiea gigantea Genome sequencing and assembly v2.</title>
        <authorList>
            <person name="Copetti D."/>
            <person name="Sanderson M.J."/>
            <person name="Burquez A."/>
            <person name="Wojciechowski M.F."/>
        </authorList>
    </citation>
    <scope>NUCLEOTIDE SEQUENCE</scope>
    <source>
        <strain evidence="3">SGP5-SGP5p</strain>
        <tissue evidence="3">Aerial part</tissue>
    </source>
</reference>
<comment type="caution">
    <text evidence="3">The sequence shown here is derived from an EMBL/GenBank/DDBJ whole genome shotgun (WGS) entry which is preliminary data.</text>
</comment>
<dbReference type="Pfam" id="PF04195">
    <property type="entry name" value="Transposase_28"/>
    <property type="match status" value="1"/>
</dbReference>
<dbReference type="OrthoDB" id="1751927at2759"/>
<accession>A0A9Q1JPF1</accession>